<accession>A0A0F7CJ44</accession>
<dbReference type="PATRIC" id="fig|1333534.5.peg.2687"/>
<dbReference type="EMBL" id="CP011114">
    <property type="protein sequence ID" value="AKG35240.1"/>
    <property type="molecule type" value="Genomic_DNA"/>
</dbReference>
<sequence length="135" mass="15459">MNQQPYDVHVKFVCQHCGQEIGVVFNTEPVTTISCGSCRQTFTVMRPAIAEEILMDWENEALFQKIRADKSQSSNTSLMMLIIKVIELLTWRDDGAGQVEAIKIMRQWLIENEGTPILAELMHSSDNPRLHKRNL</sequence>
<proteinExistence type="predicted"/>
<gene>
    <name evidence="1" type="ORF">VK70_12185</name>
</gene>
<dbReference type="OrthoDB" id="2648793at2"/>
<dbReference type="Proteomes" id="UP000034189">
    <property type="component" value="Chromosome"/>
</dbReference>
<organism evidence="1 2">
    <name type="scientific">Paenibacillus durus ATCC 35681</name>
    <dbReference type="NCBI Taxonomy" id="1333534"/>
    <lineage>
        <taxon>Bacteria</taxon>
        <taxon>Bacillati</taxon>
        <taxon>Bacillota</taxon>
        <taxon>Bacilli</taxon>
        <taxon>Bacillales</taxon>
        <taxon>Paenibacillaceae</taxon>
        <taxon>Paenibacillus</taxon>
    </lineage>
</organism>
<dbReference type="RefSeq" id="WP_025695035.1">
    <property type="nucleotide sequence ID" value="NZ_ASQQ01000227.1"/>
</dbReference>
<protein>
    <submittedName>
        <fullName evidence="1">Uncharacterized protein</fullName>
    </submittedName>
</protein>
<name>A0A0F7CJ44_PAEDU</name>
<reference evidence="1 2" key="2">
    <citation type="journal article" date="2016" name="Genome Announc.">
        <title>Genome Sequence of a Gram-Positive Diazotroph, Paenibacillus durus Type Strain ATCC 35681.</title>
        <authorList>
            <person name="Halim M.A."/>
            <person name="Rahman A.Y."/>
            <person name="Sim K.S."/>
            <person name="Yam H.C."/>
            <person name="Rahim A.A."/>
            <person name="Ghazali A.H."/>
            <person name="Najimudin N."/>
        </authorList>
    </citation>
    <scope>NUCLEOTIDE SEQUENCE [LARGE SCALE GENOMIC DNA]</scope>
    <source>
        <strain evidence="1 2">ATCC 35681</strain>
    </source>
</reference>
<reference evidence="1 2" key="1">
    <citation type="submission" date="2015-03" db="EMBL/GenBank/DDBJ databases">
        <authorList>
            <person name="Abdul Halim M."/>
        </authorList>
    </citation>
    <scope>NUCLEOTIDE SEQUENCE [LARGE SCALE GENOMIC DNA]</scope>
    <source>
        <strain evidence="1 2">ATCC 35681</strain>
    </source>
</reference>
<dbReference type="HOGENOM" id="CLU_1853245_0_0_9"/>
<evidence type="ECO:0000313" key="1">
    <source>
        <dbReference type="EMBL" id="AKG35240.1"/>
    </source>
</evidence>
<evidence type="ECO:0000313" key="2">
    <source>
        <dbReference type="Proteomes" id="UP000034189"/>
    </source>
</evidence>
<dbReference type="AlphaFoldDB" id="A0A0F7CJ44"/>